<evidence type="ECO:0000313" key="20">
    <source>
        <dbReference type="EMBL" id="CAH2327245.1"/>
    </source>
</evidence>
<protein>
    <submittedName>
        <fullName evidence="20">Toll-like receptor 2</fullName>
    </submittedName>
</protein>
<dbReference type="GO" id="GO:0004888">
    <property type="term" value="F:transmembrane signaling receptor activity"/>
    <property type="evidence" value="ECO:0007669"/>
    <property type="project" value="InterPro"/>
</dbReference>
<evidence type="ECO:0000256" key="9">
    <source>
        <dbReference type="ARBA" id="ARBA00022989"/>
    </source>
</evidence>
<dbReference type="Pfam" id="PF13855">
    <property type="entry name" value="LRR_8"/>
    <property type="match status" value="2"/>
</dbReference>
<evidence type="ECO:0000256" key="7">
    <source>
        <dbReference type="ARBA" id="ARBA00022737"/>
    </source>
</evidence>
<accession>A0AAD1TH88</accession>
<keyword evidence="12 15" id="KW-0675">Receptor</keyword>
<keyword evidence="6 18" id="KW-0732">Signal</keyword>
<keyword evidence="9 17" id="KW-1133">Transmembrane helix</keyword>
<dbReference type="Gene3D" id="3.40.50.10140">
    <property type="entry name" value="Toll/interleukin-1 receptor homology (TIR) domain"/>
    <property type="match status" value="1"/>
</dbReference>
<keyword evidence="5 17" id="KW-0812">Transmembrane</keyword>
<keyword evidence="8 15" id="KW-0391">Immunity</keyword>
<evidence type="ECO:0000256" key="14">
    <source>
        <dbReference type="ARBA" id="ARBA00023198"/>
    </source>
</evidence>
<evidence type="ECO:0000256" key="5">
    <source>
        <dbReference type="ARBA" id="ARBA00022692"/>
    </source>
</evidence>
<dbReference type="GO" id="GO:0006954">
    <property type="term" value="P:inflammatory response"/>
    <property type="evidence" value="ECO:0007669"/>
    <property type="project" value="UniProtKB-UniRule"/>
</dbReference>
<dbReference type="PRINTS" id="PR01537">
    <property type="entry name" value="INTRLKN1R1F"/>
</dbReference>
<dbReference type="SUPFAM" id="SSF52200">
    <property type="entry name" value="Toll/Interleukin receptor TIR domain"/>
    <property type="match status" value="1"/>
</dbReference>
<keyword evidence="7" id="KW-0677">Repeat</keyword>
<keyword evidence="16" id="KW-1015">Disulfide bond</keyword>
<evidence type="ECO:0000256" key="15">
    <source>
        <dbReference type="PIRNR" id="PIRNR037595"/>
    </source>
</evidence>
<dbReference type="FunFam" id="3.80.10.10:FF:000046">
    <property type="entry name" value="Toll-like receptor 2"/>
    <property type="match status" value="1"/>
</dbReference>
<evidence type="ECO:0000259" key="19">
    <source>
        <dbReference type="PROSITE" id="PS50104"/>
    </source>
</evidence>
<evidence type="ECO:0000256" key="8">
    <source>
        <dbReference type="ARBA" id="ARBA00022859"/>
    </source>
</evidence>
<evidence type="ECO:0000313" key="21">
    <source>
        <dbReference type="Proteomes" id="UP001295444"/>
    </source>
</evidence>
<evidence type="ECO:0000256" key="13">
    <source>
        <dbReference type="ARBA" id="ARBA00023180"/>
    </source>
</evidence>
<keyword evidence="13" id="KW-0325">Glycoprotein</keyword>
<evidence type="ECO:0000256" key="10">
    <source>
        <dbReference type="ARBA" id="ARBA00023027"/>
    </source>
</evidence>
<dbReference type="Pfam" id="PF01582">
    <property type="entry name" value="TIR"/>
    <property type="match status" value="1"/>
</dbReference>
<dbReference type="PROSITE" id="PS51450">
    <property type="entry name" value="LRR"/>
    <property type="match status" value="2"/>
</dbReference>
<dbReference type="FunFam" id="3.40.50.10140:FF:000001">
    <property type="entry name" value="Toll-like receptor 2"/>
    <property type="match status" value="1"/>
</dbReference>
<comment type="similarity">
    <text evidence="2 15">Belongs to the Toll-like receptor family.</text>
</comment>
<dbReference type="SUPFAM" id="SSF52058">
    <property type="entry name" value="L domain-like"/>
    <property type="match status" value="1"/>
</dbReference>
<dbReference type="InterPro" id="IPR003591">
    <property type="entry name" value="Leu-rich_rpt_typical-subtyp"/>
</dbReference>
<gene>
    <name evidence="20" type="ORF">PECUL_23A020746</name>
</gene>
<keyword evidence="4" id="KW-0433">Leucine-rich repeat</keyword>
<evidence type="ECO:0000256" key="11">
    <source>
        <dbReference type="ARBA" id="ARBA00023136"/>
    </source>
</evidence>
<dbReference type="InterPro" id="IPR017241">
    <property type="entry name" value="Toll-like_receptor"/>
</dbReference>
<evidence type="ECO:0000256" key="6">
    <source>
        <dbReference type="ARBA" id="ARBA00022729"/>
    </source>
</evidence>
<feature type="chain" id="PRO_5042082193" evidence="18">
    <location>
        <begin position="22"/>
        <end position="828"/>
    </location>
</feature>
<feature type="signal peptide" evidence="18">
    <location>
        <begin position="1"/>
        <end position="21"/>
    </location>
</feature>
<dbReference type="EMBL" id="OW240924">
    <property type="protein sequence ID" value="CAH2327245.1"/>
    <property type="molecule type" value="Genomic_DNA"/>
</dbReference>
<dbReference type="GO" id="GO:0045087">
    <property type="term" value="P:innate immune response"/>
    <property type="evidence" value="ECO:0007669"/>
    <property type="project" value="UniProtKB-UniRule"/>
</dbReference>
<evidence type="ECO:0000256" key="12">
    <source>
        <dbReference type="ARBA" id="ARBA00023170"/>
    </source>
</evidence>
<dbReference type="Proteomes" id="UP001295444">
    <property type="component" value="Chromosome 13"/>
</dbReference>
<dbReference type="GO" id="GO:0005886">
    <property type="term" value="C:plasma membrane"/>
    <property type="evidence" value="ECO:0007669"/>
    <property type="project" value="TreeGrafter"/>
</dbReference>
<evidence type="ECO:0000256" key="18">
    <source>
        <dbReference type="SAM" id="SignalP"/>
    </source>
</evidence>
<keyword evidence="3 15" id="KW-0399">Innate immunity</keyword>
<evidence type="ECO:0000256" key="17">
    <source>
        <dbReference type="SAM" id="Phobius"/>
    </source>
</evidence>
<dbReference type="PANTHER" id="PTHR24365:SF26">
    <property type="entry name" value="TOLL-LIKE RECEPTOR 18"/>
    <property type="match status" value="1"/>
</dbReference>
<dbReference type="InterPro" id="IPR001611">
    <property type="entry name" value="Leu-rich_rpt"/>
</dbReference>
<feature type="transmembrane region" description="Helical" evidence="17">
    <location>
        <begin position="591"/>
        <end position="614"/>
    </location>
</feature>
<evidence type="ECO:0000256" key="16">
    <source>
        <dbReference type="PIRSR" id="PIRSR037595-2"/>
    </source>
</evidence>
<keyword evidence="11 17" id="KW-0472">Membrane</keyword>
<sequence length="828" mass="95354">MVEPTGSTLLICFLIVNLAEGACKIDIGKKIVDCSRLNLEQVPTDISHDVENLDLSVNKLTKIKKEDFYHLSNLRILNLNFNNISSIDHDSFNTNILLENLSLFNNSLTEMPSELLEPLMNLKILKMSNNFFNSSTLGNGFKKLVNLKELSFGGPMIKTILKDDFLPIKDIELERFSLKTQSSLKGYEVGALSVVNTRDIWFDIALDTYADVLPLILKDLAGKSFKNMRFRNLFEFTYYTESMDIFSGLNDVGVDSLTFYRGKFSEYLLYLVLKNIEKLSNINDLLLLSVDFARSPNFNKTDDKTENLSLENLIIQDVTNPDILRFDWTFTQFSNIRNLHIVNVNFNFIPCDAWNHLTNLESFNITGNRLLARYLYNPTCQLSLPAIKTFNASDNTMTSLRTISLLITTWSNLSVVDLSFNNIGSCTESCKWPSKITTLILHNNALIHDISPCLPLTLEYLDMSNSQLERLNMSYFNQANNLRVLILRNNKIKFIPTGWKSLSIEVLALEGNSFGVIDGGSFKYLLSLRNLTAGNNPYYCNCDLYAFITETLSDKNISLLDWPDSYYCYHPQNLVDTKIEYFNPGKLQCDVGLVVAISVAVTAVVVIICMMLCWKYNVPWYLRATCKIIRSKYRSKKREDNKAYIYHAFISYSCMDADWVREVLLPRLENSTPPYRLCIHERDFLPGRWIIDNIIDNIENSQKIIFVLSRSFVNSEWCNYELYFAHHRNIGHAFENVILVVKENVSLEDLPKRFYRLRKMLRAKTYLEWPSDQNRQLFFWVQLKTILGHANQTVTGQDNLSSEIVEDRQTHARVVSTITNPTKTFPIS</sequence>
<comment type="subcellular location">
    <subcellularLocation>
        <location evidence="1">Membrane</location>
        <topology evidence="1">Single-pass type I membrane protein</topology>
    </subcellularLocation>
</comment>
<evidence type="ECO:0000256" key="2">
    <source>
        <dbReference type="ARBA" id="ARBA00009634"/>
    </source>
</evidence>
<dbReference type="PROSITE" id="PS50104">
    <property type="entry name" value="TIR"/>
    <property type="match status" value="1"/>
</dbReference>
<proteinExistence type="inferred from homology"/>
<dbReference type="PIRSF" id="PIRSF037595">
    <property type="entry name" value="Toll-like_receptor"/>
    <property type="match status" value="1"/>
</dbReference>
<dbReference type="InterPro" id="IPR000157">
    <property type="entry name" value="TIR_dom"/>
</dbReference>
<dbReference type="InterPro" id="IPR032675">
    <property type="entry name" value="LRR_dom_sf"/>
</dbReference>
<dbReference type="Gene3D" id="3.80.10.10">
    <property type="entry name" value="Ribonuclease Inhibitor"/>
    <property type="match status" value="1"/>
</dbReference>
<evidence type="ECO:0000256" key="3">
    <source>
        <dbReference type="ARBA" id="ARBA00022588"/>
    </source>
</evidence>
<dbReference type="SMART" id="SM00255">
    <property type="entry name" value="TIR"/>
    <property type="match status" value="1"/>
</dbReference>
<dbReference type="AlphaFoldDB" id="A0AAD1TH88"/>
<keyword evidence="10" id="KW-0520">NAD</keyword>
<evidence type="ECO:0000256" key="4">
    <source>
        <dbReference type="ARBA" id="ARBA00022614"/>
    </source>
</evidence>
<keyword evidence="21" id="KW-1185">Reference proteome</keyword>
<dbReference type="InterPro" id="IPR035897">
    <property type="entry name" value="Toll_tir_struct_dom_sf"/>
</dbReference>
<feature type="domain" description="TIR" evidence="19">
    <location>
        <begin position="644"/>
        <end position="787"/>
    </location>
</feature>
<dbReference type="SMART" id="SM00369">
    <property type="entry name" value="LRR_TYP"/>
    <property type="match status" value="4"/>
</dbReference>
<organism evidence="20 21">
    <name type="scientific">Pelobates cultripes</name>
    <name type="common">Western spadefoot toad</name>
    <dbReference type="NCBI Taxonomy" id="61616"/>
    <lineage>
        <taxon>Eukaryota</taxon>
        <taxon>Metazoa</taxon>
        <taxon>Chordata</taxon>
        <taxon>Craniata</taxon>
        <taxon>Vertebrata</taxon>
        <taxon>Euteleostomi</taxon>
        <taxon>Amphibia</taxon>
        <taxon>Batrachia</taxon>
        <taxon>Anura</taxon>
        <taxon>Pelobatoidea</taxon>
        <taxon>Pelobatidae</taxon>
        <taxon>Pelobates</taxon>
    </lineage>
</organism>
<feature type="disulfide bond" evidence="16">
    <location>
        <begin position="430"/>
        <end position="453"/>
    </location>
</feature>
<name>A0AAD1TH88_PELCU</name>
<evidence type="ECO:0000256" key="1">
    <source>
        <dbReference type="ARBA" id="ARBA00004479"/>
    </source>
</evidence>
<reference evidence="20" key="1">
    <citation type="submission" date="2022-03" db="EMBL/GenBank/DDBJ databases">
        <authorList>
            <person name="Alioto T."/>
            <person name="Alioto T."/>
            <person name="Gomez Garrido J."/>
        </authorList>
    </citation>
    <scope>NUCLEOTIDE SEQUENCE</scope>
</reference>
<feature type="disulfide bond" evidence="16">
    <location>
        <begin position="351"/>
        <end position="380"/>
    </location>
</feature>
<keyword evidence="14 15" id="KW-0395">Inflammatory response</keyword>
<dbReference type="GO" id="GO:0002224">
    <property type="term" value="P:toll-like receptor signaling pathway"/>
    <property type="evidence" value="ECO:0007669"/>
    <property type="project" value="InterPro"/>
</dbReference>
<dbReference type="PANTHER" id="PTHR24365">
    <property type="entry name" value="TOLL-LIKE RECEPTOR"/>
    <property type="match status" value="1"/>
</dbReference>